<dbReference type="SUPFAM" id="SSF52540">
    <property type="entry name" value="P-loop containing nucleoside triphosphate hydrolases"/>
    <property type="match status" value="1"/>
</dbReference>
<comment type="caution">
    <text evidence="3">The sequence shown here is derived from an EMBL/GenBank/DDBJ whole genome shotgun (WGS) entry which is preliminary data.</text>
</comment>
<evidence type="ECO:0000256" key="1">
    <source>
        <dbReference type="SAM" id="MobiDB-lite"/>
    </source>
</evidence>
<protein>
    <submittedName>
        <fullName evidence="3">Tetratricopeptide repeat protein</fullName>
    </submittedName>
</protein>
<dbReference type="EMBL" id="JASCTH010000005">
    <property type="protein sequence ID" value="MDI6098853.1"/>
    <property type="molecule type" value="Genomic_DNA"/>
</dbReference>
<sequence>MGARVTSDQIVEVFAEWSDGGSTHYRHGSGLLVSGALVLTAAHNLGGSACRLTVRSGKAEYDARALAAGDDKTETDIAVLQIDDPSFRRIAPTVEFYAVDRVHLNQISQCKAVGFPRFGVEVLEKAADGSDRIRRESVQVNGSISSGSNLKSQLLTLLVGDDRPDESYRSQRTGGFYPSSSGKRSEGKGIDSRSSPWSGMSGAAVIVKDPAWGEGVIGLVVEHPLSRGAAALTVAPIVNIDTAFGQSARHVWSLLGVSDATRLSRVPSETRLPVQRRSVDIDVDPPLSDFTGHTASLRQLTDAVLGELALGGRPVVVIAGMAGVGKTTLATHVAHELDDRFHHARIVVRLHGKEADEATVTRHQQRVLRAFGVSDDRLRQASGHPDDLNDLYLSMIDAGPSLVIVDDPASEQDVLRFAPRRPGSVLIATSRTTLSDLDGAVHVLLKPWSEGASLPFLVSLLGQERVAAEPEAARTILAATGGLPLAIRLLSAFAISPAGARMSLKEIAGTIAEEETRLDRFSRKGRSVHATIFVSYRHLTPSTASFFRRICLLGVPDLSRALVTMATDTSGVEAIAALSELMDAHLLEHVRGDRYRMHDLVRLFGSDVARAEESPAAIADVQERWRRYYAEEAARWDSELTSEGERLSPAALDWFDIEEANIKATLVAASAAQDWETVYGLAARLRPPLAYRGRFREYAEVARAGIEAAEQGQFVAQAVAMMVHLAEARRHSGDPEGVDDLYERAEGLAAAAGDVAKQTWIGVHRGDFALEQGRGEDAVDHYDRVDEIYTERSDNAARVWVSGHYVDGYLSLGRTAQAVERGELAVELSLSLDDPAEAAWAHKHLARALQVAGQYPEAIGHMTQALEHAEQTGDLGARVDCLRRLGWIARDAGDRDAAEDYLEQALQGAEALDIKHLIEELGADLRNLR</sequence>
<dbReference type="SMART" id="SM00028">
    <property type="entry name" value="TPR"/>
    <property type="match status" value="2"/>
</dbReference>
<feature type="domain" description="AAA+ ATPase" evidence="2">
    <location>
        <begin position="312"/>
        <end position="499"/>
    </location>
</feature>
<dbReference type="Gene3D" id="1.25.40.10">
    <property type="entry name" value="Tetratricopeptide repeat domain"/>
    <property type="match status" value="1"/>
</dbReference>
<dbReference type="Gene3D" id="2.40.10.10">
    <property type="entry name" value="Trypsin-like serine proteases"/>
    <property type="match status" value="1"/>
</dbReference>
<dbReference type="SMART" id="SM00382">
    <property type="entry name" value="AAA"/>
    <property type="match status" value="1"/>
</dbReference>
<dbReference type="Gene3D" id="3.40.50.300">
    <property type="entry name" value="P-loop containing nucleotide triphosphate hydrolases"/>
    <property type="match status" value="1"/>
</dbReference>
<gene>
    <name evidence="3" type="ORF">QLQ12_09600</name>
</gene>
<keyword evidence="4" id="KW-1185">Reference proteome</keyword>
<evidence type="ECO:0000313" key="4">
    <source>
        <dbReference type="Proteomes" id="UP001241758"/>
    </source>
</evidence>
<dbReference type="Pfam" id="PF13424">
    <property type="entry name" value="TPR_12"/>
    <property type="match status" value="1"/>
</dbReference>
<dbReference type="InterPro" id="IPR002182">
    <property type="entry name" value="NB-ARC"/>
</dbReference>
<dbReference type="PANTHER" id="PTHR47691">
    <property type="entry name" value="REGULATOR-RELATED"/>
    <property type="match status" value="1"/>
</dbReference>
<feature type="region of interest" description="Disordered" evidence="1">
    <location>
        <begin position="163"/>
        <end position="199"/>
    </location>
</feature>
<dbReference type="PRINTS" id="PR00364">
    <property type="entry name" value="DISEASERSIST"/>
</dbReference>
<organism evidence="3 4">
    <name type="scientific">Actinoplanes sandaracinus</name>
    <dbReference type="NCBI Taxonomy" id="3045177"/>
    <lineage>
        <taxon>Bacteria</taxon>
        <taxon>Bacillati</taxon>
        <taxon>Actinomycetota</taxon>
        <taxon>Actinomycetes</taxon>
        <taxon>Micromonosporales</taxon>
        <taxon>Micromonosporaceae</taxon>
        <taxon>Actinoplanes</taxon>
    </lineage>
</organism>
<dbReference type="PANTHER" id="PTHR47691:SF3">
    <property type="entry name" value="HTH-TYPE TRANSCRIPTIONAL REGULATOR RV0890C-RELATED"/>
    <property type="match status" value="1"/>
</dbReference>
<feature type="compositionally biased region" description="Polar residues" evidence="1">
    <location>
        <begin position="170"/>
        <end position="182"/>
    </location>
</feature>
<dbReference type="Pfam" id="PF00931">
    <property type="entry name" value="NB-ARC"/>
    <property type="match status" value="1"/>
</dbReference>
<dbReference type="InterPro" id="IPR009003">
    <property type="entry name" value="Peptidase_S1_PA"/>
</dbReference>
<dbReference type="InterPro" id="IPR019734">
    <property type="entry name" value="TPR_rpt"/>
</dbReference>
<dbReference type="SUPFAM" id="SSF48452">
    <property type="entry name" value="TPR-like"/>
    <property type="match status" value="1"/>
</dbReference>
<proteinExistence type="predicted"/>
<reference evidence="3 4" key="1">
    <citation type="submission" date="2023-05" db="EMBL/GenBank/DDBJ databases">
        <title>Actinoplanes sp. NEAU-A12 genome sequencing.</title>
        <authorList>
            <person name="Wang Z.-S."/>
        </authorList>
    </citation>
    <scope>NUCLEOTIDE SEQUENCE [LARGE SCALE GENOMIC DNA]</scope>
    <source>
        <strain evidence="3 4">NEAU-A12</strain>
    </source>
</reference>
<accession>A0ABT6WGM8</accession>
<dbReference type="InterPro" id="IPR003593">
    <property type="entry name" value="AAA+_ATPase"/>
</dbReference>
<dbReference type="SUPFAM" id="SSF50494">
    <property type="entry name" value="Trypsin-like serine proteases"/>
    <property type="match status" value="1"/>
</dbReference>
<dbReference type="InterPro" id="IPR027417">
    <property type="entry name" value="P-loop_NTPase"/>
</dbReference>
<evidence type="ECO:0000259" key="2">
    <source>
        <dbReference type="SMART" id="SM00382"/>
    </source>
</evidence>
<dbReference type="Proteomes" id="UP001241758">
    <property type="component" value="Unassembled WGS sequence"/>
</dbReference>
<name>A0ABT6WGM8_9ACTN</name>
<evidence type="ECO:0000313" key="3">
    <source>
        <dbReference type="EMBL" id="MDI6098853.1"/>
    </source>
</evidence>
<dbReference type="InterPro" id="IPR043504">
    <property type="entry name" value="Peptidase_S1_PA_chymotrypsin"/>
</dbReference>
<dbReference type="InterPro" id="IPR011990">
    <property type="entry name" value="TPR-like_helical_dom_sf"/>
</dbReference>
<dbReference type="RefSeq" id="WP_282758741.1">
    <property type="nucleotide sequence ID" value="NZ_JASCTH010000005.1"/>
</dbReference>